<sequence length="134" mass="14234">MEENQRRGVGRRIMRTFAGGAEGEDHEHTRGGGGEGGKAIRQGRPKKRTSQKAQGEGPETNLLVPPPPAESSKALPSRGFQRTSSTSQAPPGGPAARQMPKSQALHSQTPPRPVTAKQAVTTTTIHPTGFKKHT</sequence>
<gene>
    <name evidence="2" type="ORF">TWF481_009145</name>
</gene>
<reference evidence="2 3" key="1">
    <citation type="submission" date="2023-08" db="EMBL/GenBank/DDBJ databases">
        <authorList>
            <person name="Palmer J.M."/>
        </authorList>
    </citation>
    <scope>NUCLEOTIDE SEQUENCE [LARGE SCALE GENOMIC DNA]</scope>
    <source>
        <strain evidence="2 3">TWF481</strain>
    </source>
</reference>
<dbReference type="AlphaFoldDB" id="A0AAV9W3V0"/>
<feature type="region of interest" description="Disordered" evidence="1">
    <location>
        <begin position="1"/>
        <end position="134"/>
    </location>
</feature>
<feature type="compositionally biased region" description="Polar residues" evidence="1">
    <location>
        <begin position="80"/>
        <end position="89"/>
    </location>
</feature>
<keyword evidence="3" id="KW-1185">Reference proteome</keyword>
<feature type="compositionally biased region" description="Polar residues" evidence="1">
    <location>
        <begin position="100"/>
        <end position="109"/>
    </location>
</feature>
<organism evidence="2 3">
    <name type="scientific">Arthrobotrys musiformis</name>
    <dbReference type="NCBI Taxonomy" id="47236"/>
    <lineage>
        <taxon>Eukaryota</taxon>
        <taxon>Fungi</taxon>
        <taxon>Dikarya</taxon>
        <taxon>Ascomycota</taxon>
        <taxon>Pezizomycotina</taxon>
        <taxon>Orbiliomycetes</taxon>
        <taxon>Orbiliales</taxon>
        <taxon>Orbiliaceae</taxon>
        <taxon>Arthrobotrys</taxon>
    </lineage>
</organism>
<accession>A0AAV9W3V0</accession>
<feature type="compositionally biased region" description="Basic residues" evidence="1">
    <location>
        <begin position="41"/>
        <end position="50"/>
    </location>
</feature>
<evidence type="ECO:0000313" key="2">
    <source>
        <dbReference type="EMBL" id="KAK6501304.1"/>
    </source>
</evidence>
<dbReference type="EMBL" id="JAVHJL010000006">
    <property type="protein sequence ID" value="KAK6501304.1"/>
    <property type="molecule type" value="Genomic_DNA"/>
</dbReference>
<comment type="caution">
    <text evidence="2">The sequence shown here is derived from an EMBL/GenBank/DDBJ whole genome shotgun (WGS) entry which is preliminary data.</text>
</comment>
<name>A0AAV9W3V0_9PEZI</name>
<dbReference type="Proteomes" id="UP001370758">
    <property type="component" value="Unassembled WGS sequence"/>
</dbReference>
<evidence type="ECO:0000256" key="1">
    <source>
        <dbReference type="SAM" id="MobiDB-lite"/>
    </source>
</evidence>
<protein>
    <submittedName>
        <fullName evidence="2">Uncharacterized protein</fullName>
    </submittedName>
</protein>
<evidence type="ECO:0000313" key="3">
    <source>
        <dbReference type="Proteomes" id="UP001370758"/>
    </source>
</evidence>
<proteinExistence type="predicted"/>